<reference evidence="4 5" key="1">
    <citation type="submission" date="2022-09" db="EMBL/GenBank/DDBJ databases">
        <authorList>
            <person name="Palmer J.M."/>
        </authorList>
    </citation>
    <scope>NUCLEOTIDE SEQUENCE [LARGE SCALE GENOMIC DNA]</scope>
    <source>
        <strain evidence="4 5">DSM 7382</strain>
    </source>
</reference>
<evidence type="ECO:0000259" key="3">
    <source>
        <dbReference type="Pfam" id="PF01926"/>
    </source>
</evidence>
<organism evidence="4 5">
    <name type="scientific">Cerrena zonata</name>
    <dbReference type="NCBI Taxonomy" id="2478898"/>
    <lineage>
        <taxon>Eukaryota</taxon>
        <taxon>Fungi</taxon>
        <taxon>Dikarya</taxon>
        <taxon>Basidiomycota</taxon>
        <taxon>Agaricomycotina</taxon>
        <taxon>Agaricomycetes</taxon>
        <taxon>Polyporales</taxon>
        <taxon>Cerrenaceae</taxon>
        <taxon>Cerrena</taxon>
    </lineage>
</organism>
<evidence type="ECO:0000313" key="5">
    <source>
        <dbReference type="Proteomes" id="UP001385951"/>
    </source>
</evidence>
<dbReference type="Pfam" id="PF01926">
    <property type="entry name" value="MMR_HSR1"/>
    <property type="match status" value="1"/>
</dbReference>
<name>A0AAW0FXR4_9APHY</name>
<dbReference type="SUPFAM" id="SSF52540">
    <property type="entry name" value="P-loop containing nucleoside triphosphate hydrolases"/>
    <property type="match status" value="1"/>
</dbReference>
<evidence type="ECO:0000256" key="1">
    <source>
        <dbReference type="SAM" id="Coils"/>
    </source>
</evidence>
<keyword evidence="2" id="KW-1133">Transmembrane helix</keyword>
<dbReference type="Proteomes" id="UP001385951">
    <property type="component" value="Unassembled WGS sequence"/>
</dbReference>
<keyword evidence="2" id="KW-0812">Transmembrane</keyword>
<dbReference type="InterPro" id="IPR027417">
    <property type="entry name" value="P-loop_NTPase"/>
</dbReference>
<keyword evidence="1" id="KW-0175">Coiled coil</keyword>
<dbReference type="CDD" id="cd00882">
    <property type="entry name" value="Ras_like_GTPase"/>
    <property type="match status" value="1"/>
</dbReference>
<dbReference type="GO" id="GO:0005525">
    <property type="term" value="F:GTP binding"/>
    <property type="evidence" value="ECO:0007669"/>
    <property type="project" value="InterPro"/>
</dbReference>
<feature type="domain" description="G" evidence="3">
    <location>
        <begin position="24"/>
        <end position="85"/>
    </location>
</feature>
<protein>
    <recommendedName>
        <fullName evidence="3">G domain-containing protein</fullName>
    </recommendedName>
</protein>
<proteinExistence type="predicted"/>
<dbReference type="AlphaFoldDB" id="A0AAW0FXR4"/>
<keyword evidence="5" id="KW-1185">Reference proteome</keyword>
<comment type="caution">
    <text evidence="4">The sequence shown here is derived from an EMBL/GenBank/DDBJ whole genome shotgun (WGS) entry which is preliminary data.</text>
</comment>
<gene>
    <name evidence="4" type="ORF">QCA50_014603</name>
</gene>
<feature type="coiled-coil region" evidence="1">
    <location>
        <begin position="232"/>
        <end position="356"/>
    </location>
</feature>
<feature type="transmembrane region" description="Helical" evidence="2">
    <location>
        <begin position="363"/>
        <end position="386"/>
    </location>
</feature>
<accession>A0AAW0FXR4</accession>
<keyword evidence="2" id="KW-0472">Membrane</keyword>
<evidence type="ECO:0000256" key="2">
    <source>
        <dbReference type="SAM" id="Phobius"/>
    </source>
</evidence>
<sequence length="388" mass="44023">MRSERERHSPSNGEHANDARPVVIAVMGATGTGKSTFINLASGATFAVGDGLRSCTAEVQYSPQFTVDGYPVILVDTPGFDDTTVSDTDVLKMIALHLQNTYEQGFTLSGILYLHRIVDFRMGGISRRNFTMFRKLCGDETLKNVLLVTTMWGLVDRATGEAREAQLGTDELLFQPVIEKGAHLVRHDNTRQSTLNIIRVIMKNHPQVLRIQRELVDEHKDISQTGAGEELGRELAELARKHRHELQEVQEQMEAVLVVRDIETQKELEEVHTQLQKEMEKAEKDRERLSREYIEEKKRLDEHLAQLRRDLEAQRKAAEERQKEIDRMNEELRNNASLAAGERARLKQRIDELETLQKRFWKVASFVVVSGGILAARGVLGLLGALRV</sequence>
<dbReference type="Gene3D" id="3.40.50.300">
    <property type="entry name" value="P-loop containing nucleotide triphosphate hydrolases"/>
    <property type="match status" value="1"/>
</dbReference>
<dbReference type="InterPro" id="IPR006073">
    <property type="entry name" value="GTP-bd"/>
</dbReference>
<dbReference type="EMBL" id="JASBNA010000036">
    <property type="protein sequence ID" value="KAK7682398.1"/>
    <property type="molecule type" value="Genomic_DNA"/>
</dbReference>
<evidence type="ECO:0000313" key="4">
    <source>
        <dbReference type="EMBL" id="KAK7682398.1"/>
    </source>
</evidence>